<dbReference type="RefSeq" id="WP_185795879.1">
    <property type="nucleotide sequence ID" value="NZ_JACLQD010000001.1"/>
</dbReference>
<dbReference type="InterPro" id="IPR029068">
    <property type="entry name" value="Glyas_Bleomycin-R_OHBP_Dase"/>
</dbReference>
<sequence length="143" mass="15906">MHQMIFVNLPVSDLPRSIRFYESLGFTLEPRFTDDQAACIVISDAIFLMLLTHARFDYFSALPRSDPAKSSAALLALSRDSRAAVDTITEAALAHGGTEPKAAIDYGFMYSRTFLDPDGNVFEPMWMDMEQAEKAATAVDYPE</sequence>
<dbReference type="PANTHER" id="PTHR36503">
    <property type="entry name" value="BLR2520 PROTEIN"/>
    <property type="match status" value="1"/>
</dbReference>
<accession>A0A842I569</accession>
<evidence type="ECO:0000313" key="3">
    <source>
        <dbReference type="Proteomes" id="UP000555411"/>
    </source>
</evidence>
<dbReference type="InterPro" id="IPR037523">
    <property type="entry name" value="VOC_core"/>
</dbReference>
<dbReference type="InterPro" id="IPR053863">
    <property type="entry name" value="Glyoxy/Ble-like_N"/>
</dbReference>
<keyword evidence="2" id="KW-0456">Lyase</keyword>
<evidence type="ECO:0000259" key="1">
    <source>
        <dbReference type="PROSITE" id="PS51819"/>
    </source>
</evidence>
<evidence type="ECO:0000313" key="2">
    <source>
        <dbReference type="EMBL" id="MBC2834264.1"/>
    </source>
</evidence>
<name>A0A842I569_9RHOB</name>
<protein>
    <submittedName>
        <fullName evidence="2">Lactoylglutathione lyase</fullName>
    </submittedName>
</protein>
<dbReference type="PROSITE" id="PS51819">
    <property type="entry name" value="VOC"/>
    <property type="match status" value="1"/>
</dbReference>
<dbReference type="PANTHER" id="PTHR36503:SF2">
    <property type="entry name" value="BLR2408 PROTEIN"/>
    <property type="match status" value="1"/>
</dbReference>
<organism evidence="2 3">
    <name type="scientific">Paragemmobacter straminiformis</name>
    <dbReference type="NCBI Taxonomy" id="2045119"/>
    <lineage>
        <taxon>Bacteria</taxon>
        <taxon>Pseudomonadati</taxon>
        <taxon>Pseudomonadota</taxon>
        <taxon>Alphaproteobacteria</taxon>
        <taxon>Rhodobacterales</taxon>
        <taxon>Paracoccaceae</taxon>
        <taxon>Paragemmobacter</taxon>
    </lineage>
</organism>
<reference evidence="2 3" key="1">
    <citation type="journal article" date="2017" name="Int. J. Syst. Evol. Microbiol.">
        <title>Gemmobacter straminiformis sp. nov., isolated from an artificial fountain.</title>
        <authorList>
            <person name="Kang J.Y."/>
            <person name="Kim M.J."/>
            <person name="Chun J."/>
            <person name="Son K.P."/>
            <person name="Jahng K.Y."/>
        </authorList>
    </citation>
    <scope>NUCLEOTIDE SEQUENCE [LARGE SCALE GENOMIC DNA]</scope>
    <source>
        <strain evidence="2 3">CAM-8</strain>
    </source>
</reference>
<dbReference type="AlphaFoldDB" id="A0A842I569"/>
<dbReference type="Proteomes" id="UP000555411">
    <property type="component" value="Unassembled WGS sequence"/>
</dbReference>
<dbReference type="Pfam" id="PF22677">
    <property type="entry name" value="Ble-like_N"/>
    <property type="match status" value="1"/>
</dbReference>
<dbReference type="SUPFAM" id="SSF54593">
    <property type="entry name" value="Glyoxalase/Bleomycin resistance protein/Dihydroxybiphenyl dioxygenase"/>
    <property type="match status" value="1"/>
</dbReference>
<keyword evidence="3" id="KW-1185">Reference proteome</keyword>
<comment type="caution">
    <text evidence="2">The sequence shown here is derived from an EMBL/GenBank/DDBJ whole genome shotgun (WGS) entry which is preliminary data.</text>
</comment>
<gene>
    <name evidence="2" type="ORF">H7F16_02015</name>
</gene>
<feature type="domain" description="VOC" evidence="1">
    <location>
        <begin position="3"/>
        <end position="127"/>
    </location>
</feature>
<dbReference type="EMBL" id="JACLQD010000001">
    <property type="protein sequence ID" value="MBC2834264.1"/>
    <property type="molecule type" value="Genomic_DNA"/>
</dbReference>
<dbReference type="GO" id="GO:0016829">
    <property type="term" value="F:lyase activity"/>
    <property type="evidence" value="ECO:0007669"/>
    <property type="project" value="UniProtKB-KW"/>
</dbReference>
<proteinExistence type="predicted"/>
<dbReference type="Gene3D" id="3.10.180.10">
    <property type="entry name" value="2,3-Dihydroxybiphenyl 1,2-Dioxygenase, domain 1"/>
    <property type="match status" value="1"/>
</dbReference>